<organism evidence="2 3">
    <name type="scientific">Collimonas arenae</name>
    <dbReference type="NCBI Taxonomy" id="279058"/>
    <lineage>
        <taxon>Bacteria</taxon>
        <taxon>Pseudomonadati</taxon>
        <taxon>Pseudomonadota</taxon>
        <taxon>Betaproteobacteria</taxon>
        <taxon>Burkholderiales</taxon>
        <taxon>Oxalobacteraceae</taxon>
        <taxon>Collimonas</taxon>
    </lineage>
</organism>
<dbReference type="STRING" id="279058.LT85_0039"/>
<proteinExistence type="predicted"/>
<dbReference type="AlphaFoldDB" id="A0A0A1F686"/>
<dbReference type="PANTHER" id="PTHR35560">
    <property type="entry name" value="BLL0132 PROTEIN"/>
    <property type="match status" value="1"/>
</dbReference>
<dbReference type="PANTHER" id="PTHR35560:SF3">
    <property type="entry name" value="PEPTIDASE S9 PROLYL OLIGOPEPTIDASE CATALYTIC DOMAIN-CONTAINING PROTEIN"/>
    <property type="match status" value="1"/>
</dbReference>
<evidence type="ECO:0000313" key="3">
    <source>
        <dbReference type="Proteomes" id="UP000030302"/>
    </source>
</evidence>
<dbReference type="SUPFAM" id="SSF53474">
    <property type="entry name" value="alpha/beta-Hydrolases"/>
    <property type="match status" value="1"/>
</dbReference>
<keyword evidence="3" id="KW-1185">Reference proteome</keyword>
<reference evidence="3" key="1">
    <citation type="journal article" date="2014" name="Soil Biol. Biochem.">
        <title>Structure and function of bacterial communities in ageing soils: Insights from the Mendocino ecological staircase.</title>
        <authorList>
            <person name="Uroz S."/>
            <person name="Tech J.J."/>
            <person name="Sawaya N.A."/>
            <person name="Frey-Klett P."/>
            <person name="Leveau J.H.J."/>
        </authorList>
    </citation>
    <scope>NUCLEOTIDE SEQUENCE [LARGE SCALE GENOMIC DNA]</scope>
    <source>
        <strain evidence="3">Cal35</strain>
    </source>
</reference>
<dbReference type="HOGENOM" id="CLU_023751_0_0_4"/>
<gene>
    <name evidence="2" type="ORF">LT85_0039</name>
</gene>
<dbReference type="Gene3D" id="3.40.50.1820">
    <property type="entry name" value="alpha/beta hydrolase"/>
    <property type="match status" value="1"/>
</dbReference>
<keyword evidence="1" id="KW-0812">Transmembrane</keyword>
<dbReference type="KEGG" id="care:LT85_0039"/>
<dbReference type="InterPro" id="IPR029058">
    <property type="entry name" value="AB_hydrolase_fold"/>
</dbReference>
<keyword evidence="1" id="KW-1133">Transmembrane helix</keyword>
<name>A0A0A1F686_9BURK</name>
<dbReference type="EMBL" id="CP009962">
    <property type="protein sequence ID" value="AIY39199.1"/>
    <property type="molecule type" value="Genomic_DNA"/>
</dbReference>
<protein>
    <submittedName>
        <fullName evidence="2">Putative exported protein</fullName>
    </submittedName>
</protein>
<keyword evidence="1" id="KW-0472">Membrane</keyword>
<evidence type="ECO:0000256" key="1">
    <source>
        <dbReference type="SAM" id="Phobius"/>
    </source>
</evidence>
<feature type="transmembrane region" description="Helical" evidence="1">
    <location>
        <begin position="12"/>
        <end position="31"/>
    </location>
</feature>
<dbReference type="Proteomes" id="UP000030302">
    <property type="component" value="Chromosome"/>
</dbReference>
<sequence>MPASRSANIVKFIATFNAAFTLTLFLGGMLATQPYDAFAKEASVLDAPVKKVADQRLAVKTPQGSGVLPVYADHSLSTAAPEVKRILIVVHGTLRNADVYFADGLRAVEEAGAAGAGSLVVAPQFLTPADVQAFKLAPDTLAWSQEGWKGGEPALSPAPVSSFSAMDALLEHFTDRTLYPALAEVVVSGHSAGAQIVQRYAVAGRAEAVLVKAGIKVRYVVANPSTYLYFDNHRPDADGHFQAAVTASCPHVNRWKYGMEQLPAYVSEQDLGSIEARYAARKVTYLLGMADTNPYTHFIDRSCPAMAQGPYRLARGLAYFNYMQGRHTAGLNQSVVEVPGIGHDGRGMYGSACGQAVLFGQQLPAACPQLP</sequence>
<evidence type="ECO:0000313" key="2">
    <source>
        <dbReference type="EMBL" id="AIY39199.1"/>
    </source>
</evidence>
<accession>A0A0A1F686</accession>